<organism evidence="10 11">
    <name type="scientific">Callorhinchus milii</name>
    <name type="common">Ghost shark</name>
    <dbReference type="NCBI Taxonomy" id="7868"/>
    <lineage>
        <taxon>Eukaryota</taxon>
        <taxon>Metazoa</taxon>
        <taxon>Chordata</taxon>
        <taxon>Craniata</taxon>
        <taxon>Vertebrata</taxon>
        <taxon>Chondrichthyes</taxon>
        <taxon>Holocephali</taxon>
        <taxon>Chimaeriformes</taxon>
        <taxon>Callorhinchidae</taxon>
        <taxon>Callorhinchus</taxon>
    </lineage>
</organism>
<dbReference type="PANTHER" id="PTHR12035:SF125">
    <property type="entry name" value="SIALIC ACID-BINDING IG-LIKE LECTIN 5"/>
    <property type="match status" value="1"/>
</dbReference>
<dbReference type="InParanoid" id="A0A4W3I611"/>
<dbReference type="SUPFAM" id="SSF48726">
    <property type="entry name" value="Immunoglobulin"/>
    <property type="match status" value="1"/>
</dbReference>
<evidence type="ECO:0000256" key="5">
    <source>
        <dbReference type="ARBA" id="ARBA00022989"/>
    </source>
</evidence>
<dbReference type="PANTHER" id="PTHR12035">
    <property type="entry name" value="SIALIC ACID BINDING IMMUNOGLOBULIN-LIKE LECTIN"/>
    <property type="match status" value="1"/>
</dbReference>
<evidence type="ECO:0000256" key="8">
    <source>
        <dbReference type="SAM" id="Phobius"/>
    </source>
</evidence>
<feature type="domain" description="Ig-like" evidence="9">
    <location>
        <begin position="22"/>
        <end position="117"/>
    </location>
</feature>
<proteinExistence type="inferred from homology"/>
<comment type="subcellular location">
    <subcellularLocation>
        <location evidence="1">Membrane</location>
        <topology evidence="1">Single-pass membrane protein</topology>
    </subcellularLocation>
</comment>
<protein>
    <recommendedName>
        <fullName evidence="9">Ig-like domain-containing protein</fullName>
    </recommendedName>
</protein>
<dbReference type="Ensembl" id="ENSCMIT00000016805.1">
    <property type="protein sequence ID" value="ENSCMIP00000016474.1"/>
    <property type="gene ID" value="ENSCMIG00000007939.1"/>
</dbReference>
<dbReference type="SMART" id="SM00406">
    <property type="entry name" value="IGv"/>
    <property type="match status" value="1"/>
</dbReference>
<keyword evidence="5 8" id="KW-1133">Transmembrane helix</keyword>
<dbReference type="Pfam" id="PF07686">
    <property type="entry name" value="V-set"/>
    <property type="match status" value="1"/>
</dbReference>
<dbReference type="GO" id="GO:0033691">
    <property type="term" value="F:sialic acid binding"/>
    <property type="evidence" value="ECO:0007669"/>
    <property type="project" value="TreeGrafter"/>
</dbReference>
<evidence type="ECO:0000256" key="2">
    <source>
        <dbReference type="ARBA" id="ARBA00022692"/>
    </source>
</evidence>
<dbReference type="SMART" id="SM00409">
    <property type="entry name" value="IG"/>
    <property type="match status" value="1"/>
</dbReference>
<dbReference type="InterPro" id="IPR007110">
    <property type="entry name" value="Ig-like_dom"/>
</dbReference>
<keyword evidence="6 8" id="KW-0472">Membrane</keyword>
<reference evidence="10" key="4">
    <citation type="submission" date="2025-08" db="UniProtKB">
        <authorList>
            <consortium name="Ensembl"/>
        </authorList>
    </citation>
    <scope>IDENTIFICATION</scope>
</reference>
<dbReference type="InterPro" id="IPR036179">
    <property type="entry name" value="Ig-like_dom_sf"/>
</dbReference>
<keyword evidence="2 8" id="KW-0812">Transmembrane</keyword>
<reference evidence="10" key="5">
    <citation type="submission" date="2025-09" db="UniProtKB">
        <authorList>
            <consortium name="Ensembl"/>
        </authorList>
    </citation>
    <scope>IDENTIFICATION</scope>
</reference>
<name>A0A4W3I611_CALMI</name>
<evidence type="ECO:0000256" key="7">
    <source>
        <dbReference type="ARBA" id="ARBA00038361"/>
    </source>
</evidence>
<dbReference type="GO" id="GO:0007155">
    <property type="term" value="P:cell adhesion"/>
    <property type="evidence" value="ECO:0007669"/>
    <property type="project" value="UniProtKB-KW"/>
</dbReference>
<dbReference type="STRING" id="7868.ENSCMIP00000016474"/>
<dbReference type="InterPro" id="IPR051036">
    <property type="entry name" value="SIGLEC"/>
</dbReference>
<dbReference type="InterPro" id="IPR013783">
    <property type="entry name" value="Ig-like_fold"/>
</dbReference>
<evidence type="ECO:0000256" key="6">
    <source>
        <dbReference type="ARBA" id="ARBA00023136"/>
    </source>
</evidence>
<accession>A0A4W3I611</accession>
<dbReference type="Gene3D" id="2.60.40.10">
    <property type="entry name" value="Immunoglobulins"/>
    <property type="match status" value="1"/>
</dbReference>
<reference evidence="11" key="1">
    <citation type="journal article" date="2006" name="Science">
        <title>Ancient noncoding elements conserved in the human genome.</title>
        <authorList>
            <person name="Venkatesh B."/>
            <person name="Kirkness E.F."/>
            <person name="Loh Y.H."/>
            <person name="Halpern A.L."/>
            <person name="Lee A.P."/>
            <person name="Johnson J."/>
            <person name="Dandona N."/>
            <person name="Viswanathan L.D."/>
            <person name="Tay A."/>
            <person name="Venter J.C."/>
            <person name="Strausberg R.L."/>
            <person name="Brenner S."/>
        </authorList>
    </citation>
    <scope>NUCLEOTIDE SEQUENCE [LARGE SCALE GENOMIC DNA]</scope>
</reference>
<reference evidence="11" key="3">
    <citation type="journal article" date="2014" name="Nature">
        <title>Elephant shark genome provides unique insights into gnathostome evolution.</title>
        <authorList>
            <consortium name="International Elephant Shark Genome Sequencing Consortium"/>
            <person name="Venkatesh B."/>
            <person name="Lee A.P."/>
            <person name="Ravi V."/>
            <person name="Maurya A.K."/>
            <person name="Lian M.M."/>
            <person name="Swann J.B."/>
            <person name="Ohta Y."/>
            <person name="Flajnik M.F."/>
            <person name="Sutoh Y."/>
            <person name="Kasahara M."/>
            <person name="Hoon S."/>
            <person name="Gangu V."/>
            <person name="Roy S.W."/>
            <person name="Irimia M."/>
            <person name="Korzh V."/>
            <person name="Kondrychyn I."/>
            <person name="Lim Z.W."/>
            <person name="Tay B.H."/>
            <person name="Tohari S."/>
            <person name="Kong K.W."/>
            <person name="Ho S."/>
            <person name="Lorente-Galdos B."/>
            <person name="Quilez J."/>
            <person name="Marques-Bonet T."/>
            <person name="Raney B.J."/>
            <person name="Ingham P.W."/>
            <person name="Tay A."/>
            <person name="Hillier L.W."/>
            <person name="Minx P."/>
            <person name="Boehm T."/>
            <person name="Wilson R.K."/>
            <person name="Brenner S."/>
            <person name="Warren W.C."/>
        </authorList>
    </citation>
    <scope>NUCLEOTIDE SEQUENCE [LARGE SCALE GENOMIC DNA]</scope>
</reference>
<dbReference type="InterPro" id="IPR003599">
    <property type="entry name" value="Ig_sub"/>
</dbReference>
<dbReference type="GO" id="GO:0005886">
    <property type="term" value="C:plasma membrane"/>
    <property type="evidence" value="ECO:0007669"/>
    <property type="project" value="TreeGrafter"/>
</dbReference>
<dbReference type="GO" id="GO:0030246">
    <property type="term" value="F:carbohydrate binding"/>
    <property type="evidence" value="ECO:0007669"/>
    <property type="project" value="UniProtKB-KW"/>
</dbReference>
<reference evidence="11" key="2">
    <citation type="journal article" date="2007" name="PLoS Biol.">
        <title>Survey sequencing and comparative analysis of the elephant shark (Callorhinchus milii) genome.</title>
        <authorList>
            <person name="Venkatesh B."/>
            <person name="Kirkness E.F."/>
            <person name="Loh Y.H."/>
            <person name="Halpern A.L."/>
            <person name="Lee A.P."/>
            <person name="Johnson J."/>
            <person name="Dandona N."/>
            <person name="Viswanathan L.D."/>
            <person name="Tay A."/>
            <person name="Venter J.C."/>
            <person name="Strausberg R.L."/>
            <person name="Brenner S."/>
        </authorList>
    </citation>
    <scope>NUCLEOTIDE SEQUENCE [LARGE SCALE GENOMIC DNA]</scope>
</reference>
<dbReference type="InterPro" id="IPR013106">
    <property type="entry name" value="Ig_V-set"/>
</dbReference>
<dbReference type="PROSITE" id="PS50835">
    <property type="entry name" value="IG_LIKE"/>
    <property type="match status" value="1"/>
</dbReference>
<dbReference type="AlphaFoldDB" id="A0A4W3I611"/>
<keyword evidence="3" id="KW-0430">Lectin</keyword>
<sequence length="289" mass="32280">AGSGIDINCSIQRPESVSGMLGHSVTIPCQFSYPTEYRATKIRIYWRKYQFHGPFIFNVSEGYIHPNYSGRINFLGKPEGEKTGTIRINSLKQNDSSYYFCRVKTGGSKPQMWQSIPGTQLRVESHSTTGKYTRNVSCDSLSVRDNTPGMLGTLSSQSRLTLQGKSSRIPGSETNKDPGNETWIAVGCAVAVLLVIAIIVVVVWKRRKNASKWLRTYPPNWQLKLSLTVQCVSARLQQTATDRSMADRGNVAVRKTGCRVLPTTHTVTTLFLLRVLCLKALHRIHCKVN</sequence>
<evidence type="ECO:0000313" key="10">
    <source>
        <dbReference type="Ensembl" id="ENSCMIP00000016474.1"/>
    </source>
</evidence>
<evidence type="ECO:0000259" key="9">
    <source>
        <dbReference type="PROSITE" id="PS50835"/>
    </source>
</evidence>
<evidence type="ECO:0000313" key="11">
    <source>
        <dbReference type="Proteomes" id="UP000314986"/>
    </source>
</evidence>
<feature type="transmembrane region" description="Helical" evidence="8">
    <location>
        <begin position="183"/>
        <end position="204"/>
    </location>
</feature>
<dbReference type="Proteomes" id="UP000314986">
    <property type="component" value="Unassembled WGS sequence"/>
</dbReference>
<keyword evidence="4" id="KW-0130">Cell adhesion</keyword>
<evidence type="ECO:0000256" key="4">
    <source>
        <dbReference type="ARBA" id="ARBA00022889"/>
    </source>
</evidence>
<keyword evidence="11" id="KW-1185">Reference proteome</keyword>
<comment type="similarity">
    <text evidence="7">Belongs to the immunoglobulin superfamily. SIGLEC (sialic acid binding Ig-like lectin) family.</text>
</comment>
<dbReference type="GeneTree" id="ENSGT00390000008831"/>
<evidence type="ECO:0000256" key="1">
    <source>
        <dbReference type="ARBA" id="ARBA00004167"/>
    </source>
</evidence>
<evidence type="ECO:0000256" key="3">
    <source>
        <dbReference type="ARBA" id="ARBA00022734"/>
    </source>
</evidence>